<dbReference type="GO" id="GO:1901264">
    <property type="term" value="P:carbohydrate derivative transport"/>
    <property type="evidence" value="ECO:0007669"/>
    <property type="project" value="TreeGrafter"/>
</dbReference>
<feature type="transmembrane region" description="Helical" evidence="9">
    <location>
        <begin position="30"/>
        <end position="51"/>
    </location>
</feature>
<organism evidence="11 12">
    <name type="scientific">Alkalibacterium pelagium</name>
    <dbReference type="NCBI Taxonomy" id="426702"/>
    <lineage>
        <taxon>Bacteria</taxon>
        <taxon>Bacillati</taxon>
        <taxon>Bacillota</taxon>
        <taxon>Bacilli</taxon>
        <taxon>Lactobacillales</taxon>
        <taxon>Carnobacteriaceae</taxon>
        <taxon>Alkalibacterium</taxon>
    </lineage>
</organism>
<feature type="transmembrane region" description="Helical" evidence="9">
    <location>
        <begin position="383"/>
        <end position="406"/>
    </location>
</feature>
<dbReference type="EMBL" id="FNZU01000025">
    <property type="protein sequence ID" value="SEL39145.1"/>
    <property type="molecule type" value="Genomic_DNA"/>
</dbReference>
<feature type="transmembrane region" description="Helical" evidence="9">
    <location>
        <begin position="338"/>
        <end position="363"/>
    </location>
</feature>
<dbReference type="GO" id="GO:0008982">
    <property type="term" value="F:protein-N(PI)-phosphohistidine-sugar phosphotransferase activity"/>
    <property type="evidence" value="ECO:0007669"/>
    <property type="project" value="UniProtKB-UniRule"/>
</dbReference>
<proteinExistence type="predicted"/>
<keyword evidence="7 8" id="KW-0472">Membrane</keyword>
<gene>
    <name evidence="11" type="ORF">SAMN04488099_12511</name>
</gene>
<feature type="transmembrane region" description="Helical" evidence="9">
    <location>
        <begin position="217"/>
        <end position="240"/>
    </location>
</feature>
<feature type="transmembrane region" description="Helical" evidence="9">
    <location>
        <begin position="98"/>
        <end position="119"/>
    </location>
</feature>
<evidence type="ECO:0000259" key="10">
    <source>
        <dbReference type="PROSITE" id="PS51105"/>
    </source>
</evidence>
<dbReference type="Proteomes" id="UP000199081">
    <property type="component" value="Unassembled WGS sequence"/>
</dbReference>
<dbReference type="PANTHER" id="PTHR33989">
    <property type="match status" value="1"/>
</dbReference>
<dbReference type="RefSeq" id="WP_170231060.1">
    <property type="nucleotide sequence ID" value="NZ_BJYC01000030.1"/>
</dbReference>
<evidence type="ECO:0000256" key="8">
    <source>
        <dbReference type="PIRNR" id="PIRNR006351"/>
    </source>
</evidence>
<evidence type="ECO:0000256" key="5">
    <source>
        <dbReference type="ARBA" id="ARBA00022692"/>
    </source>
</evidence>
<comment type="function">
    <text evidence="8">The phosphoenolpyruvate-dependent sugar phosphotransferase system (PTS), a major carbohydrate active -transport system, catalyzes the phosphorylation of incoming sugar substrates concomitant with their translocation across the cell membrane.</text>
</comment>
<evidence type="ECO:0000256" key="1">
    <source>
        <dbReference type="ARBA" id="ARBA00004651"/>
    </source>
</evidence>
<name>A0A1H7PV69_9LACT</name>
<evidence type="ECO:0000256" key="9">
    <source>
        <dbReference type="SAM" id="Phobius"/>
    </source>
</evidence>
<dbReference type="InterPro" id="IPR051088">
    <property type="entry name" value="PTS_Sugar-EIIC/EIIB"/>
</dbReference>
<evidence type="ECO:0000256" key="6">
    <source>
        <dbReference type="ARBA" id="ARBA00022989"/>
    </source>
</evidence>
<dbReference type="GO" id="GO:0005886">
    <property type="term" value="C:plasma membrane"/>
    <property type="evidence" value="ECO:0007669"/>
    <property type="project" value="UniProtKB-SubCell"/>
</dbReference>
<evidence type="ECO:0000256" key="4">
    <source>
        <dbReference type="ARBA" id="ARBA00022597"/>
    </source>
</evidence>
<dbReference type="Pfam" id="PF02378">
    <property type="entry name" value="PTS_EIIC"/>
    <property type="match status" value="1"/>
</dbReference>
<evidence type="ECO:0000313" key="12">
    <source>
        <dbReference type="Proteomes" id="UP000199081"/>
    </source>
</evidence>
<keyword evidence="12" id="KW-1185">Reference proteome</keyword>
<feature type="transmembrane region" description="Helical" evidence="9">
    <location>
        <begin position="139"/>
        <end position="156"/>
    </location>
</feature>
<feature type="transmembrane region" description="Helical" evidence="9">
    <location>
        <begin position="177"/>
        <end position="197"/>
    </location>
</feature>
<accession>A0A1H7PV69</accession>
<dbReference type="PROSITE" id="PS51105">
    <property type="entry name" value="PTS_EIIC_TYPE_3"/>
    <property type="match status" value="1"/>
</dbReference>
<feature type="transmembrane region" description="Helical" evidence="9">
    <location>
        <begin position="274"/>
        <end position="303"/>
    </location>
</feature>
<protein>
    <recommendedName>
        <fullName evidence="8">Permease IIC component</fullName>
    </recommendedName>
</protein>
<keyword evidence="2 8" id="KW-0813">Transport</keyword>
<comment type="subcellular location">
    <subcellularLocation>
        <location evidence="1">Cell membrane</location>
        <topology evidence="1">Multi-pass membrane protein</topology>
    </subcellularLocation>
</comment>
<dbReference type="GO" id="GO:0009401">
    <property type="term" value="P:phosphoenolpyruvate-dependent sugar phosphotransferase system"/>
    <property type="evidence" value="ECO:0007669"/>
    <property type="project" value="InterPro"/>
</dbReference>
<dbReference type="AlphaFoldDB" id="A0A1H7PV69"/>
<keyword evidence="6 9" id="KW-1133">Transmembrane helix</keyword>
<sequence>MSNFSDTLDRKIMPAMSKLSENKIIKSIQYGAMATMPLSLGVALIAIISNLPIAPWLNWLNATGIDLHMQATLKVTLESLGLYMTFIIGYYHAQQRSAVGITGGIMSLAAYLILMPHTISSEVGVVSGIDFDFLGANGIFGGMILALIISGLYAFMNKKGIVVKLPSSVPSKVAESMSPTFIAILIFTGVFLARVGLSFTAYENYFNMINTIIGTPILNLGANPTSAVIFMVLSSACWFFGIHPNVILSMFIPVLMTTGTANVNAFMSGEAMPYFAFTGAMMFYAFGGTGNTIGLSLMMPFVAKSERYKTLGKLNFGPALFNINEPLIFGLPVMLNPLFFVPLIGSSLVNGLMGITLYNLGFFNALNPTISLPWVMPVVVGHFIRIGLLGAVAALSIVLVDSLIYYPFFKKADKLALAEEQAEAAELEMKKQKEVVLQPAN</sequence>
<dbReference type="NCBIfam" id="TIGR00410">
    <property type="entry name" value="lacE"/>
    <property type="match status" value="1"/>
</dbReference>
<evidence type="ECO:0000256" key="7">
    <source>
        <dbReference type="ARBA" id="ARBA00023136"/>
    </source>
</evidence>
<keyword evidence="4 8" id="KW-0762">Sugar transport</keyword>
<feature type="domain" description="PTS EIIC type-3" evidence="10">
    <location>
        <begin position="8"/>
        <end position="408"/>
    </location>
</feature>
<dbReference type="STRING" id="426702.SAMN04488099_12511"/>
<feature type="transmembrane region" description="Helical" evidence="9">
    <location>
        <begin position="71"/>
        <end position="91"/>
    </location>
</feature>
<dbReference type="PIRSF" id="PIRSF006351">
    <property type="entry name" value="PTS_EIIC-Cellobiose"/>
    <property type="match status" value="1"/>
</dbReference>
<dbReference type="InterPro" id="IPR003352">
    <property type="entry name" value="PTS_EIIC"/>
</dbReference>
<feature type="transmembrane region" description="Helical" evidence="9">
    <location>
        <begin position="247"/>
        <end position="268"/>
    </location>
</feature>
<evidence type="ECO:0000256" key="2">
    <source>
        <dbReference type="ARBA" id="ARBA00022448"/>
    </source>
</evidence>
<dbReference type="PANTHER" id="PTHR33989:SF4">
    <property type="entry name" value="PTS SYSTEM N,N'-DIACETYLCHITOBIOSE-SPECIFIC EIIC COMPONENT"/>
    <property type="match status" value="1"/>
</dbReference>
<keyword evidence="5 9" id="KW-0812">Transmembrane</keyword>
<keyword evidence="3 8" id="KW-1003">Cell membrane</keyword>
<evidence type="ECO:0000313" key="11">
    <source>
        <dbReference type="EMBL" id="SEL39145.1"/>
    </source>
</evidence>
<dbReference type="InterPro" id="IPR004796">
    <property type="entry name" value="PTS_IIC_cello"/>
</dbReference>
<reference evidence="12" key="1">
    <citation type="submission" date="2016-10" db="EMBL/GenBank/DDBJ databases">
        <authorList>
            <person name="Varghese N."/>
            <person name="Submissions S."/>
        </authorList>
    </citation>
    <scope>NUCLEOTIDE SEQUENCE [LARGE SCALE GENOMIC DNA]</scope>
    <source>
        <strain evidence="12">DSM 19183</strain>
    </source>
</reference>
<dbReference type="InterPro" id="IPR004501">
    <property type="entry name" value="PTS_EIIC_3"/>
</dbReference>
<evidence type="ECO:0000256" key="3">
    <source>
        <dbReference type="ARBA" id="ARBA00022475"/>
    </source>
</evidence>